<dbReference type="InterPro" id="IPR036856">
    <property type="entry name" value="Ald_Oxase/Xan_DH_a/b_sf"/>
</dbReference>
<evidence type="ECO:0000259" key="4">
    <source>
        <dbReference type="SMART" id="SM01008"/>
    </source>
</evidence>
<sequence length="818" mass="87590">MAARRPRERALAVENQPCNKTPPSLRSFSAERINRHHESTTAGRNVPDHHNDPRVEDDALIRGRGKFVDDVEKQGVGHAVFVRSPHAHARIVSIATDEAAKMPGVIGVLTAADLPGIGTVTRHPPIPGRGGAKIAFSHRPPLAQHKVMHVGEAVAMVVADTLTAALDAAEQVMVDYEELPSVIDARAALQPDAPQLFDTIPNNLALDWPGPVDDPANVDAIEQILQTAAHVARVTVTHQRMVMAPMEMRGGTAGYDAKTERYTLRVCSQGAGPMRDMLAAIMGIDRSALRVITEDVGGAFGLKSGAYPEYPTLLAAAKIFGRKIHWMANRSEAFNSDNQARDNVTVGELALDENGKFLALRARQVQNLGAYVASAGIQLATNNYARCFPAVYDIPKLDIGVQCVYTNTLPTGPYRGAGRPEANYVIERLVDEAARVTGIDRVTLRRRNLIPASAMPYKTAIGTTFDSGEFPEIFDKALTLADFDNFDKRRSESEANGKLRGLGLSCFLEHSGGVPNEGAYLTFPGKDTLMVNLNVGNTGQGHATVYPRLVAEKLGIDVVHVKHKSGDSDLDIKGSPSVASRSTITAGTAVVRTIEAMIEKGKTLAAHVLEADEKDIAYASGAFTVIGTDRQIGLFDLAAKAVELKDKGEVTDTLDTKLDVDTPQTFPNGCHIAEVEIEPETGELAVVAYYAVDDCGVMLNHKLVHGQVQGGLAQGIGQALLENAVYDSSSGQLVTGSFMDYAMPRAHHIPSLLRDDAHPVPATTNPLGVKGVGEAGTTASLAAIMNAIADAVPTAAHMDMPATIEKVWRACQEMQQAE</sequence>
<dbReference type="AlphaFoldDB" id="A0A1W6ZNA9"/>
<dbReference type="GO" id="GO:0005506">
    <property type="term" value="F:iron ion binding"/>
    <property type="evidence" value="ECO:0007669"/>
    <property type="project" value="InterPro"/>
</dbReference>
<protein>
    <recommendedName>
        <fullName evidence="4">Aldehyde oxidase/xanthine dehydrogenase a/b hammerhead domain-containing protein</fullName>
    </recommendedName>
</protein>
<dbReference type="InterPro" id="IPR008274">
    <property type="entry name" value="AldOxase/xan_DH_MoCoBD1"/>
</dbReference>
<feature type="domain" description="Aldehyde oxidase/xanthine dehydrogenase a/b hammerhead" evidence="4">
    <location>
        <begin position="62"/>
        <end position="180"/>
    </location>
</feature>
<name>A0A1W6ZNA9_9HYPH</name>
<evidence type="ECO:0000256" key="2">
    <source>
        <dbReference type="ARBA" id="ARBA00023002"/>
    </source>
</evidence>
<evidence type="ECO:0000313" key="5">
    <source>
        <dbReference type="EMBL" id="ARP98765.1"/>
    </source>
</evidence>
<dbReference type="Proteomes" id="UP000194137">
    <property type="component" value="Chromosome"/>
</dbReference>
<dbReference type="Gene3D" id="3.30.365.10">
    <property type="entry name" value="Aldehyde oxidase/xanthine dehydrogenase, molybdopterin binding domain"/>
    <property type="match status" value="4"/>
</dbReference>
<dbReference type="Pfam" id="PF01315">
    <property type="entry name" value="Ald_Xan_dh_C"/>
    <property type="match status" value="1"/>
</dbReference>
<dbReference type="PANTHER" id="PTHR11908">
    <property type="entry name" value="XANTHINE DEHYDROGENASE"/>
    <property type="match status" value="1"/>
</dbReference>
<keyword evidence="6" id="KW-1185">Reference proteome</keyword>
<feature type="compositionally biased region" description="Polar residues" evidence="3">
    <location>
        <begin position="16"/>
        <end position="26"/>
    </location>
</feature>
<evidence type="ECO:0000313" key="6">
    <source>
        <dbReference type="Proteomes" id="UP000194137"/>
    </source>
</evidence>
<evidence type="ECO:0000256" key="1">
    <source>
        <dbReference type="ARBA" id="ARBA00022505"/>
    </source>
</evidence>
<keyword evidence="1" id="KW-0500">Molybdenum</keyword>
<dbReference type="STRING" id="1235591.CAK95_06515"/>
<dbReference type="PANTHER" id="PTHR11908:SF132">
    <property type="entry name" value="ALDEHYDE OXIDASE 1-RELATED"/>
    <property type="match status" value="1"/>
</dbReference>
<dbReference type="InterPro" id="IPR037165">
    <property type="entry name" value="AldOxase/xan_DH_Mopterin-bd_sf"/>
</dbReference>
<dbReference type="InterPro" id="IPR000674">
    <property type="entry name" value="Ald_Oxase/Xan_DH_a/b"/>
</dbReference>
<reference evidence="5 6" key="1">
    <citation type="submission" date="2017-05" db="EMBL/GenBank/DDBJ databases">
        <title>Full genome sequence of Pseudorhodoplanes sinuspersici.</title>
        <authorList>
            <person name="Dastgheib S.M.M."/>
            <person name="Shavandi M."/>
            <person name="Tirandaz H."/>
        </authorList>
    </citation>
    <scope>NUCLEOTIDE SEQUENCE [LARGE SCALE GENOMIC DNA]</scope>
    <source>
        <strain evidence="5 6">RIPI110</strain>
    </source>
</reference>
<dbReference type="SUPFAM" id="SSF56003">
    <property type="entry name" value="Molybdenum cofactor-binding domain"/>
    <property type="match status" value="1"/>
</dbReference>
<dbReference type="OrthoDB" id="9763985at2"/>
<dbReference type="Pfam" id="PF02738">
    <property type="entry name" value="MoCoBD_1"/>
    <property type="match status" value="1"/>
</dbReference>
<dbReference type="InterPro" id="IPR016208">
    <property type="entry name" value="Ald_Oxase/xanthine_DH-like"/>
</dbReference>
<dbReference type="KEGG" id="psin:CAK95_06515"/>
<dbReference type="Gene3D" id="3.90.1170.50">
    <property type="entry name" value="Aldehyde oxidase/xanthine dehydrogenase, a/b hammerhead"/>
    <property type="match status" value="1"/>
</dbReference>
<proteinExistence type="predicted"/>
<dbReference type="SUPFAM" id="SSF54665">
    <property type="entry name" value="CO dehydrogenase molybdoprotein N-domain-like"/>
    <property type="match status" value="1"/>
</dbReference>
<organism evidence="5 6">
    <name type="scientific">Pseudorhodoplanes sinuspersici</name>
    <dbReference type="NCBI Taxonomy" id="1235591"/>
    <lineage>
        <taxon>Bacteria</taxon>
        <taxon>Pseudomonadati</taxon>
        <taxon>Pseudomonadota</taxon>
        <taxon>Alphaproteobacteria</taxon>
        <taxon>Hyphomicrobiales</taxon>
        <taxon>Pseudorhodoplanes</taxon>
    </lineage>
</organism>
<keyword evidence="2" id="KW-0560">Oxidoreductase</keyword>
<dbReference type="SMART" id="SM01008">
    <property type="entry name" value="Ald_Xan_dh_C"/>
    <property type="match status" value="1"/>
</dbReference>
<accession>A0A1W6ZNA9</accession>
<dbReference type="EMBL" id="CP021112">
    <property type="protein sequence ID" value="ARP98765.1"/>
    <property type="molecule type" value="Genomic_DNA"/>
</dbReference>
<gene>
    <name evidence="5" type="ORF">CAK95_06515</name>
</gene>
<dbReference type="Pfam" id="PF20256">
    <property type="entry name" value="MoCoBD_2"/>
    <property type="match status" value="1"/>
</dbReference>
<dbReference type="GO" id="GO:0016491">
    <property type="term" value="F:oxidoreductase activity"/>
    <property type="evidence" value="ECO:0007669"/>
    <property type="project" value="UniProtKB-KW"/>
</dbReference>
<dbReference type="InterPro" id="IPR046867">
    <property type="entry name" value="AldOxase/xan_DH_MoCoBD2"/>
</dbReference>
<feature type="region of interest" description="Disordered" evidence="3">
    <location>
        <begin position="1"/>
        <end position="26"/>
    </location>
</feature>
<evidence type="ECO:0000256" key="3">
    <source>
        <dbReference type="SAM" id="MobiDB-lite"/>
    </source>
</evidence>